<protein>
    <recommendedName>
        <fullName evidence="5">Ribulose bisphosphate carboxylase small subunit, chloroplastic</fullName>
        <shortName evidence="5">RuBisCO small subunit</shortName>
    </recommendedName>
</protein>
<keyword evidence="5 6" id="KW-0934">Plastid</keyword>
<evidence type="ECO:0000313" key="9">
    <source>
        <dbReference type="Proteomes" id="UP001314263"/>
    </source>
</evidence>
<comment type="function">
    <text evidence="5 6">RuBisCO catalyzes two reactions: the carboxylation of D-ribulose 1,5-bisphosphate, the primary event in carbon dioxide fixation, as well as the oxidative fragmentation of the pentose substrate. Both reactions occur simultaneously and in competition at the same active site. Although the small subunit is not catalytic it is essential for maximal activity.</text>
</comment>
<comment type="miscellaneous">
    <text evidence="5">The basic functional RuBisCO is composed of a large chain homodimer in a 'head-to-tail' conformation. In form I RuBisCO this homodimer is arranged in a barrel-like tetramer with the small subunits forming a tetrameric 'cap' on each end of the 'barrel'.</text>
</comment>
<dbReference type="GO" id="GO:0009853">
    <property type="term" value="P:photorespiration"/>
    <property type="evidence" value="ECO:0007669"/>
    <property type="project" value="UniProtKB-UniRule"/>
</dbReference>
<comment type="subunit">
    <text evidence="5 6">Heterohexadecamer of 8 large and 8 small subunits.</text>
</comment>
<sequence length="191" mass="21062">MAALTASMVSCPTAPVAAKPFSGLSRSSLPCKAVPTFAQRTVSNGARTRQMLVWEPVNNKFFETFSFLPPLDDAAIAKQVDYIIRQGWIPALEFANAELAYVKNDSTIRFGGSAPCGYYDNRYWSMYKLPMFGCNDASQVLTEIQNATKTFPDAYIRLAAFDNVRQVQVAGLLVHRPDSASDFCAPDKRSV</sequence>
<dbReference type="EMBL" id="CAUYUE010000003">
    <property type="protein sequence ID" value="CAK0751427.1"/>
    <property type="molecule type" value="Genomic_DNA"/>
</dbReference>
<comment type="caution">
    <text evidence="8">The sequence shown here is derived from an EMBL/GenBank/DDBJ whole genome shotgun (WGS) entry which is preliminary data.</text>
</comment>
<evidence type="ECO:0000259" key="7">
    <source>
        <dbReference type="SMART" id="SM00961"/>
    </source>
</evidence>
<comment type="subcellular location">
    <subcellularLocation>
        <location evidence="5">Plastid</location>
        <location evidence="5">Chloroplast</location>
    </subcellularLocation>
</comment>
<dbReference type="InterPro" id="IPR000894">
    <property type="entry name" value="RuBisCO_ssu_dom"/>
</dbReference>
<evidence type="ECO:0000256" key="3">
    <source>
        <dbReference type="ARBA" id="ARBA00023238"/>
    </source>
</evidence>
<keyword evidence="4 5" id="KW-0120">Carbon dioxide fixation</keyword>
<keyword evidence="5" id="KW-0150">Chloroplast</keyword>
<dbReference type="PANTHER" id="PTHR31262">
    <property type="entry name" value="RIBULOSE BISPHOSPHATE CARBOXYLASE SMALL CHAIN 1, CHLOROPLASTIC"/>
    <property type="match status" value="1"/>
</dbReference>
<dbReference type="InterPro" id="IPR024681">
    <property type="entry name" value="RuBisCO_ssu"/>
</dbReference>
<evidence type="ECO:0000256" key="1">
    <source>
        <dbReference type="ARBA" id="ARBA00022531"/>
    </source>
</evidence>
<evidence type="ECO:0000313" key="8">
    <source>
        <dbReference type="EMBL" id="CAK0751427.1"/>
    </source>
</evidence>
<name>A0AAV1HW98_9CHLO</name>
<dbReference type="PANTHER" id="PTHR31262:SF0">
    <property type="entry name" value="RIBULOSE BISPHOSPHATE CARBOXYLASE SMALL SUBUNIT, CHLOROPLASTIC 1"/>
    <property type="match status" value="1"/>
</dbReference>
<dbReference type="Pfam" id="PF00101">
    <property type="entry name" value="RuBisCO_small"/>
    <property type="match status" value="1"/>
</dbReference>
<dbReference type="InterPro" id="IPR036385">
    <property type="entry name" value="RuBisCO_ssu_sf"/>
</dbReference>
<dbReference type="SUPFAM" id="SSF55239">
    <property type="entry name" value="RuBisCO, small subunit"/>
    <property type="match status" value="1"/>
</dbReference>
<feature type="domain" description="Ribulose bisphosphate carboxylase small subunit" evidence="7">
    <location>
        <begin position="61"/>
        <end position="177"/>
    </location>
</feature>
<dbReference type="GO" id="GO:0016984">
    <property type="term" value="F:ribulose-bisphosphate carboxylase activity"/>
    <property type="evidence" value="ECO:0007669"/>
    <property type="project" value="UniProtKB-UniRule"/>
</dbReference>
<dbReference type="HAMAP" id="MF_00859">
    <property type="entry name" value="RuBisCO_S_bact"/>
    <property type="match status" value="1"/>
</dbReference>
<evidence type="ECO:0000256" key="4">
    <source>
        <dbReference type="ARBA" id="ARBA00023300"/>
    </source>
</evidence>
<dbReference type="Proteomes" id="UP001314263">
    <property type="component" value="Unassembled WGS sequence"/>
</dbReference>
<proteinExistence type="inferred from homology"/>
<dbReference type="CDD" id="cd03527">
    <property type="entry name" value="RuBisCO_small"/>
    <property type="match status" value="1"/>
</dbReference>
<dbReference type="GO" id="GO:0019253">
    <property type="term" value="P:reductive pentose-phosphate cycle"/>
    <property type="evidence" value="ECO:0007669"/>
    <property type="project" value="UniProtKB-UniRule"/>
</dbReference>
<dbReference type="AlphaFoldDB" id="A0AAV1HW98"/>
<comment type="similarity">
    <text evidence="5 6">Belongs to the RuBisCO small chain family.</text>
</comment>
<dbReference type="GO" id="GO:0009507">
    <property type="term" value="C:chloroplast"/>
    <property type="evidence" value="ECO:0007669"/>
    <property type="project" value="UniProtKB-SubCell"/>
</dbReference>
<dbReference type="Gene3D" id="3.30.190.10">
    <property type="entry name" value="Ribulose bisphosphate carboxylase, small subunit"/>
    <property type="match status" value="1"/>
</dbReference>
<evidence type="ECO:0000256" key="5">
    <source>
        <dbReference type="HAMAP-Rule" id="MF_00860"/>
    </source>
</evidence>
<accession>A0AAV1HW98</accession>
<keyword evidence="2 5" id="KW-0113">Calvin cycle</keyword>
<dbReference type="SMART" id="SM00961">
    <property type="entry name" value="RuBisCO_small"/>
    <property type="match status" value="1"/>
</dbReference>
<gene>
    <name evidence="8" type="primary">RBCS1_1</name>
    <name evidence="5" type="synonym">RBCS</name>
    <name evidence="8" type="ORF">CVIRNUC_002067</name>
</gene>
<organism evidence="8 9">
    <name type="scientific">Coccomyxa viridis</name>
    <dbReference type="NCBI Taxonomy" id="1274662"/>
    <lineage>
        <taxon>Eukaryota</taxon>
        <taxon>Viridiplantae</taxon>
        <taxon>Chlorophyta</taxon>
        <taxon>core chlorophytes</taxon>
        <taxon>Trebouxiophyceae</taxon>
        <taxon>Trebouxiophyceae incertae sedis</taxon>
        <taxon>Coccomyxaceae</taxon>
        <taxon>Coccomyxa</taxon>
    </lineage>
</organism>
<reference evidence="8 9" key="1">
    <citation type="submission" date="2023-10" db="EMBL/GenBank/DDBJ databases">
        <authorList>
            <person name="Maclean D."/>
            <person name="Macfadyen A."/>
        </authorList>
    </citation>
    <scope>NUCLEOTIDE SEQUENCE [LARGE SCALE GENOMIC DNA]</scope>
</reference>
<dbReference type="PRINTS" id="PR00152">
    <property type="entry name" value="RUBISCOSMALL"/>
</dbReference>
<evidence type="ECO:0000256" key="6">
    <source>
        <dbReference type="RuleBase" id="RU003627"/>
    </source>
</evidence>
<evidence type="ECO:0000256" key="2">
    <source>
        <dbReference type="ARBA" id="ARBA00022567"/>
    </source>
</evidence>
<keyword evidence="9" id="KW-1185">Reference proteome</keyword>
<keyword evidence="1 5" id="KW-0602">Photosynthesis</keyword>
<keyword evidence="3 5" id="KW-0601">Photorespiration</keyword>